<dbReference type="AlphaFoldDB" id="A0A0H4QHF9"/>
<dbReference type="KEGG" id="lgn:ABM34_10115"/>
<dbReference type="OrthoDB" id="1629003at2"/>
<keyword evidence="1" id="KW-0812">Transmembrane</keyword>
<feature type="transmembrane region" description="Helical" evidence="1">
    <location>
        <begin position="108"/>
        <end position="134"/>
    </location>
</feature>
<name>A0A0H4QHF9_9LACO</name>
<keyword evidence="1" id="KW-0472">Membrane</keyword>
<accession>A0A0H4QHF9</accession>
<evidence type="ECO:0000256" key="1">
    <source>
        <dbReference type="SAM" id="Phobius"/>
    </source>
</evidence>
<dbReference type="InterPro" id="IPR009898">
    <property type="entry name" value="DUF1440"/>
</dbReference>
<gene>
    <name evidence="2" type="ORF">ABM34_10115</name>
</gene>
<dbReference type="Proteomes" id="UP000036106">
    <property type="component" value="Chromosome"/>
</dbReference>
<protein>
    <submittedName>
        <fullName evidence="2">Membrane protein</fullName>
    </submittedName>
</protein>
<dbReference type="RefSeq" id="WP_048705480.1">
    <property type="nucleotide sequence ID" value="NZ_CP012034.1"/>
</dbReference>
<dbReference type="EMBL" id="CP012034">
    <property type="protein sequence ID" value="AKP67849.1"/>
    <property type="molecule type" value="Genomic_DNA"/>
</dbReference>
<sequence>MKITTKRPARVWAAVFAGIIGGIISGIVKLGWEVLLPPRTIARNLTNPPQELLQQFGIPKAITHLTYTYSGQQMPWVSFIMHFGFSITFAIIYCVLAEYFPQVKLGQGTIYGLVIWVLFHLLIMPLMGTVPAVWNQPFEEHFSEALGHMVWAWAIEICRRDFRSRITHEPDREFTTTI</sequence>
<organism evidence="2 3">
    <name type="scientific">Companilactobacillus ginsenosidimutans</name>
    <dbReference type="NCBI Taxonomy" id="1007676"/>
    <lineage>
        <taxon>Bacteria</taxon>
        <taxon>Bacillati</taxon>
        <taxon>Bacillota</taxon>
        <taxon>Bacilli</taxon>
        <taxon>Lactobacillales</taxon>
        <taxon>Lactobacillaceae</taxon>
        <taxon>Companilactobacillus</taxon>
    </lineage>
</organism>
<evidence type="ECO:0000313" key="2">
    <source>
        <dbReference type="EMBL" id="AKP67849.1"/>
    </source>
</evidence>
<keyword evidence="3" id="KW-1185">Reference proteome</keyword>
<reference evidence="3" key="1">
    <citation type="submission" date="2015-07" db="EMBL/GenBank/DDBJ databases">
        <title>Lactobacillus ginsenosidimutans/EMML 3141/ whole genome sequencing.</title>
        <authorList>
            <person name="Kim M.K."/>
            <person name="Im W.-T."/>
            <person name="Srinivasan S."/>
            <person name="Lee J.-J."/>
        </authorList>
    </citation>
    <scope>NUCLEOTIDE SEQUENCE [LARGE SCALE GENOMIC DNA]</scope>
    <source>
        <strain evidence="3">EMML 3041</strain>
    </source>
</reference>
<evidence type="ECO:0000313" key="3">
    <source>
        <dbReference type="Proteomes" id="UP000036106"/>
    </source>
</evidence>
<dbReference type="STRING" id="1007676.ABM34_10115"/>
<feature type="transmembrane region" description="Helical" evidence="1">
    <location>
        <begin position="12"/>
        <end position="32"/>
    </location>
</feature>
<dbReference type="PATRIC" id="fig|1007676.4.peg.2047"/>
<dbReference type="Pfam" id="PF07274">
    <property type="entry name" value="DUF1440"/>
    <property type="match status" value="1"/>
</dbReference>
<feature type="transmembrane region" description="Helical" evidence="1">
    <location>
        <begin position="76"/>
        <end position="96"/>
    </location>
</feature>
<keyword evidence="1" id="KW-1133">Transmembrane helix</keyword>
<proteinExistence type="predicted"/>